<dbReference type="AlphaFoldDB" id="A0A2A2H120"/>
<dbReference type="InterPro" id="IPR011635">
    <property type="entry name" value="CARDB"/>
</dbReference>
<feature type="domain" description="CARDB" evidence="1">
    <location>
        <begin position="696"/>
        <end position="805"/>
    </location>
</feature>
<dbReference type="PANTHER" id="PTHR36842:SF1">
    <property type="entry name" value="PROTEIN TOLB"/>
    <property type="match status" value="1"/>
</dbReference>
<dbReference type="Proteomes" id="UP000217784">
    <property type="component" value="Unassembled WGS sequence"/>
</dbReference>
<dbReference type="EMBL" id="LMVM01000040">
    <property type="protein sequence ID" value="PAV03079.1"/>
    <property type="molecule type" value="Genomic_DNA"/>
</dbReference>
<evidence type="ECO:0000313" key="2">
    <source>
        <dbReference type="EMBL" id="PAV03079.1"/>
    </source>
</evidence>
<evidence type="ECO:0000259" key="1">
    <source>
        <dbReference type="Pfam" id="PF07705"/>
    </source>
</evidence>
<feature type="domain" description="CARDB" evidence="1">
    <location>
        <begin position="816"/>
        <end position="926"/>
    </location>
</feature>
<dbReference type="SUPFAM" id="SSF69304">
    <property type="entry name" value="Tricorn protease N-terminal domain"/>
    <property type="match status" value="2"/>
</dbReference>
<dbReference type="InterPro" id="IPR027618">
    <property type="entry name" value="Beta_prop_Msarc"/>
</dbReference>
<dbReference type="RefSeq" id="WP_069583780.1">
    <property type="nucleotide sequence ID" value="NZ_LMVM01000040.1"/>
</dbReference>
<dbReference type="NCBIfam" id="TIGR04275">
    <property type="entry name" value="beta_prop_Msarc"/>
    <property type="match status" value="6"/>
</dbReference>
<protein>
    <recommendedName>
        <fullName evidence="1">CARDB domain-containing protein</fullName>
    </recommendedName>
</protein>
<keyword evidence="3" id="KW-1185">Reference proteome</keyword>
<dbReference type="OrthoDB" id="146042at2157"/>
<dbReference type="InterPro" id="IPR013783">
    <property type="entry name" value="Ig-like_fold"/>
</dbReference>
<dbReference type="InterPro" id="IPR011042">
    <property type="entry name" value="6-blade_b-propeller_TolB-like"/>
</dbReference>
<sequence length="933" mass="102605">MKRQLLILIIFSILALITCGTASASPDLAVTSINVTSNVSPGSTVTINDTVTNQGDQAADGFTVGYYIQDEYAVVKKPASQHTAAIYEDKVVWSDYRYDQSGADIYWKNITGTEDGYISTFSGGQANPAIYGDVIVWQYNYSGTWTILGYKVPGRDDPIDPTVPDIYRLYTSNENQINPQIYNDKIVWQQYNSTTKNWDIYLYDFSITGDIAMPKGKWTVQITKDGANHINPYVNGNYIVWQQDNGDGIWNIYTYDLSTGDITRVCQSSENQTNPALYGDNVVWQQYNTTGKNWDIYLYDLSKDPADAETQITNNTSNQINPAIYGDKIVWQDNRNGNWDIYLYDLTLGIERQLTIDKKNQIDPAIYDNKVVWTDDRNGNEDIYMTDDLTLEPEYTRYISSLAAGKSNSALTNITLPSDLKANVNYYIIAMVDAAYDNSVSESNENNNIKFSGAMIVPDADLTMPSVSGPATAQTGGSMIVVNTVKNIGTKNSNPIHVYFYLSKDGTTLDKYLGSRYISRGLKSGASNIAYTNLTIPSNIFGSYYIVTVVDPLNETCETNKLNNMVASSTTTNICAPDLVITSISTGTTTYKRGDKITIQNTVKNQGSSTSKGFYVNFYLSNDSTITTSDTYLGQRYISGGLNAGISNIEYTNFTIPYDASGNYYIGAIVDSTNTVFESDESNNIKAFSTTIEVCSPDLVITSISTGTTTYKRGDKITIQNTVKNQGKIASGGFYVNFYLSNDSNITTSDTYLGQRYISGLNAGASNTSNTNFTVPSSLSGSYYIGAIVDSTKTVFESDESNNIAAYSNTINVVLPDLVASSVSAGSTSYKRGSKMTIKNTVKNQGKVSSGGFYVKIYIYRNYKGKITSTYLGRRYISSLGAGASNTAYTKLTIPSKIAKGLYYCKMVVDSENKVTESSKSNNVSSGTWVNIF</sequence>
<name>A0A2A2H120_METBR</name>
<feature type="domain" description="CARDB" evidence="1">
    <location>
        <begin position="460"/>
        <end position="566"/>
    </location>
</feature>
<evidence type="ECO:0000313" key="3">
    <source>
        <dbReference type="Proteomes" id="UP000217784"/>
    </source>
</evidence>
<dbReference type="PANTHER" id="PTHR36842">
    <property type="entry name" value="PROTEIN TOLB HOMOLOG"/>
    <property type="match status" value="1"/>
</dbReference>
<feature type="domain" description="CARDB" evidence="1">
    <location>
        <begin position="576"/>
        <end position="686"/>
    </location>
</feature>
<proteinExistence type="predicted"/>
<comment type="caution">
    <text evidence="2">The sequence shown here is derived from an EMBL/GenBank/DDBJ whole genome shotgun (WGS) entry which is preliminary data.</text>
</comment>
<dbReference type="Pfam" id="PF07705">
    <property type="entry name" value="CARDB"/>
    <property type="match status" value="6"/>
</dbReference>
<accession>A0A2A2H120</accession>
<feature type="domain" description="CARDB" evidence="1">
    <location>
        <begin position="395"/>
        <end position="449"/>
    </location>
</feature>
<feature type="domain" description="CARDB" evidence="1">
    <location>
        <begin position="25"/>
        <end position="72"/>
    </location>
</feature>
<organism evidence="2 3">
    <name type="scientific">Methanobacterium bryantii</name>
    <dbReference type="NCBI Taxonomy" id="2161"/>
    <lineage>
        <taxon>Archaea</taxon>
        <taxon>Methanobacteriati</taxon>
        <taxon>Methanobacteriota</taxon>
        <taxon>Methanomada group</taxon>
        <taxon>Methanobacteria</taxon>
        <taxon>Methanobacteriales</taxon>
        <taxon>Methanobacteriaceae</taxon>
        <taxon>Methanobacterium</taxon>
    </lineage>
</organism>
<dbReference type="Gene3D" id="2.120.10.30">
    <property type="entry name" value="TolB, C-terminal domain"/>
    <property type="match status" value="1"/>
</dbReference>
<gene>
    <name evidence="2" type="ORF">ASJ80_07355</name>
</gene>
<reference evidence="2 3" key="1">
    <citation type="journal article" date="2017" name="BMC Genomics">
        <title>Genomic analysis of methanogenic archaea reveals a shift towards energy conservation.</title>
        <authorList>
            <person name="Gilmore S.P."/>
            <person name="Henske J.K."/>
            <person name="Sexton J.A."/>
            <person name="Solomon K.V."/>
            <person name="Seppala S."/>
            <person name="Yoo J.I."/>
            <person name="Huyett L.M."/>
            <person name="Pressman A."/>
            <person name="Cogan J.Z."/>
            <person name="Kivenson V."/>
            <person name="Peng X."/>
            <person name="Tan Y."/>
            <person name="Valentine D.L."/>
            <person name="O'Malley M.A."/>
        </authorList>
    </citation>
    <scope>NUCLEOTIDE SEQUENCE [LARGE SCALE GENOMIC DNA]</scope>
    <source>
        <strain evidence="2 3">M.o.H.</strain>
    </source>
</reference>
<dbReference type="Gene3D" id="2.60.40.10">
    <property type="entry name" value="Immunoglobulins"/>
    <property type="match status" value="6"/>
</dbReference>